<dbReference type="PANTHER" id="PTHR42794">
    <property type="entry name" value="HEMIN IMPORT ATP-BINDING PROTEIN HMUV"/>
    <property type="match status" value="1"/>
</dbReference>
<keyword evidence="3 8" id="KW-0067">ATP-binding</keyword>
<dbReference type="InterPro" id="IPR003439">
    <property type="entry name" value="ABC_transporter-like_ATP-bd"/>
</dbReference>
<comment type="function">
    <text evidence="5">Part of the ABC transporter complex HmuTUV involved in hemin import. Responsible for energy coupling to the transport system.</text>
</comment>
<organism evidence="8">
    <name type="scientific">Thermorudis sp</name>
    <dbReference type="NCBI Taxonomy" id="1969470"/>
    <lineage>
        <taxon>Bacteria</taxon>
        <taxon>Pseudomonadati</taxon>
        <taxon>Thermomicrobiota</taxon>
        <taxon>Thermomicrobia</taxon>
        <taxon>Thermomicrobia incertae sedis</taxon>
        <taxon>Thermorudis</taxon>
    </lineage>
</organism>
<dbReference type="InterPro" id="IPR003593">
    <property type="entry name" value="AAA+_ATPase"/>
</dbReference>
<dbReference type="SMART" id="SM00382">
    <property type="entry name" value="AAA"/>
    <property type="match status" value="1"/>
</dbReference>
<dbReference type="Gene3D" id="3.40.50.300">
    <property type="entry name" value="P-loop containing nucleotide triphosphate hydrolases"/>
    <property type="match status" value="1"/>
</dbReference>
<dbReference type="InterPro" id="IPR027417">
    <property type="entry name" value="P-loop_NTPase"/>
</dbReference>
<feature type="domain" description="ABC transporter" evidence="7">
    <location>
        <begin position="111"/>
        <end position="347"/>
    </location>
</feature>
<keyword evidence="4" id="KW-1278">Translocase</keyword>
<protein>
    <submittedName>
        <fullName evidence="8">ABC transporter ATP-binding protein</fullName>
    </submittedName>
</protein>
<dbReference type="PANTHER" id="PTHR42794:SF1">
    <property type="entry name" value="HEMIN IMPORT ATP-BINDING PROTEIN HMUV"/>
    <property type="match status" value="1"/>
</dbReference>
<evidence type="ECO:0000313" key="8">
    <source>
        <dbReference type="EMBL" id="HEX70875.1"/>
    </source>
</evidence>
<dbReference type="PROSITE" id="PS50893">
    <property type="entry name" value="ABC_TRANSPORTER_2"/>
    <property type="match status" value="1"/>
</dbReference>
<name>A0A7C3AR03_9BACT</name>
<dbReference type="EMBL" id="DSID01000487">
    <property type="protein sequence ID" value="HEX70875.1"/>
    <property type="molecule type" value="Genomic_DNA"/>
</dbReference>
<feature type="region of interest" description="Disordered" evidence="6">
    <location>
        <begin position="1"/>
        <end position="75"/>
    </location>
</feature>
<dbReference type="AlphaFoldDB" id="A0A7C3AR03"/>
<dbReference type="PROSITE" id="PS00211">
    <property type="entry name" value="ABC_TRANSPORTER_1"/>
    <property type="match status" value="1"/>
</dbReference>
<proteinExistence type="predicted"/>
<dbReference type="InterPro" id="IPR017871">
    <property type="entry name" value="ABC_transporter-like_CS"/>
</dbReference>
<accession>A0A7C3AR03</accession>
<evidence type="ECO:0000256" key="2">
    <source>
        <dbReference type="ARBA" id="ARBA00022741"/>
    </source>
</evidence>
<keyword evidence="2" id="KW-0547">Nucleotide-binding</keyword>
<dbReference type="GO" id="GO:0016887">
    <property type="term" value="F:ATP hydrolysis activity"/>
    <property type="evidence" value="ECO:0007669"/>
    <property type="project" value="InterPro"/>
</dbReference>
<sequence>MPARKAQPQPKPAVTAQAKPQEDVIVVPPPVPAPPPEIRPAPSPAPPTGQPEPPKPEPQAEPAAAKPVPKREPRTVTIPAGTLITVRLRDTLSSARQSTDDSFVATLDAPLIVEGLEFAYTGGDRILNRVSFRAGPGQTVAILGPNGSGKTTLLRCLLGIHRSYRGTITLDGKDLRALSRSEVARRIAYVPQTTTLVFPFTVFDVVLMGRTPHLNPLGTPSRGDRELAWNALERVGLAHLAERPLHQVSGGERQLALIARALAQQSSYLLLDEPTANLDLGNQARVLEIVAGLARDGYGVVLTTHVPDHAFRVCTHVALLKDGYIQAFGPPEDVLTSDRLSALYSLPIYVATVAVGVSRVQVTKVCIPLLRREEEPWSSA</sequence>
<evidence type="ECO:0000256" key="6">
    <source>
        <dbReference type="SAM" id="MobiDB-lite"/>
    </source>
</evidence>
<evidence type="ECO:0000256" key="3">
    <source>
        <dbReference type="ARBA" id="ARBA00022840"/>
    </source>
</evidence>
<dbReference type="CDD" id="cd03214">
    <property type="entry name" value="ABC_Iron-Siderophores_B12_Hemin"/>
    <property type="match status" value="1"/>
</dbReference>
<reference evidence="8" key="1">
    <citation type="journal article" date="2020" name="mSystems">
        <title>Genome- and Community-Level Interaction Insights into Carbon Utilization and Element Cycling Functions of Hydrothermarchaeota in Hydrothermal Sediment.</title>
        <authorList>
            <person name="Zhou Z."/>
            <person name="Liu Y."/>
            <person name="Xu W."/>
            <person name="Pan J."/>
            <person name="Luo Z.H."/>
            <person name="Li M."/>
        </authorList>
    </citation>
    <scope>NUCLEOTIDE SEQUENCE [LARGE SCALE GENOMIC DNA]</scope>
    <source>
        <strain evidence="8">SpSt-192</strain>
    </source>
</reference>
<dbReference type="FunFam" id="3.40.50.300:FF:000134">
    <property type="entry name" value="Iron-enterobactin ABC transporter ATP-binding protein"/>
    <property type="match status" value="1"/>
</dbReference>
<evidence type="ECO:0000259" key="7">
    <source>
        <dbReference type="PROSITE" id="PS50893"/>
    </source>
</evidence>
<keyword evidence="1" id="KW-0813">Transport</keyword>
<gene>
    <name evidence="8" type="ORF">ENP13_06485</name>
</gene>
<evidence type="ECO:0000256" key="1">
    <source>
        <dbReference type="ARBA" id="ARBA00022448"/>
    </source>
</evidence>
<dbReference type="GO" id="GO:0005524">
    <property type="term" value="F:ATP binding"/>
    <property type="evidence" value="ECO:0007669"/>
    <property type="project" value="UniProtKB-KW"/>
</dbReference>
<evidence type="ECO:0000256" key="4">
    <source>
        <dbReference type="ARBA" id="ARBA00022967"/>
    </source>
</evidence>
<evidence type="ECO:0000256" key="5">
    <source>
        <dbReference type="ARBA" id="ARBA00037066"/>
    </source>
</evidence>
<dbReference type="Pfam" id="PF00005">
    <property type="entry name" value="ABC_tran"/>
    <property type="match status" value="1"/>
</dbReference>
<comment type="caution">
    <text evidence="8">The sequence shown here is derived from an EMBL/GenBank/DDBJ whole genome shotgun (WGS) entry which is preliminary data.</text>
</comment>
<feature type="compositionally biased region" description="Pro residues" evidence="6">
    <location>
        <begin position="27"/>
        <end position="59"/>
    </location>
</feature>
<dbReference type="SUPFAM" id="SSF52540">
    <property type="entry name" value="P-loop containing nucleoside triphosphate hydrolases"/>
    <property type="match status" value="1"/>
</dbReference>